<feature type="region of interest" description="Disordered" evidence="1">
    <location>
        <begin position="107"/>
        <end position="126"/>
    </location>
</feature>
<name>A0A4P9XH03_9FUNG</name>
<evidence type="ECO:0000313" key="3">
    <source>
        <dbReference type="Proteomes" id="UP000271241"/>
    </source>
</evidence>
<proteinExistence type="predicted"/>
<dbReference type="AlphaFoldDB" id="A0A4P9XH03"/>
<accession>A0A4P9XH03</accession>
<dbReference type="EMBL" id="KZ993360">
    <property type="protein sequence ID" value="RKP04934.1"/>
    <property type="molecule type" value="Genomic_DNA"/>
</dbReference>
<organism evidence="2 3">
    <name type="scientific">Thamnocephalis sphaerospora</name>
    <dbReference type="NCBI Taxonomy" id="78915"/>
    <lineage>
        <taxon>Eukaryota</taxon>
        <taxon>Fungi</taxon>
        <taxon>Fungi incertae sedis</taxon>
        <taxon>Zoopagomycota</taxon>
        <taxon>Zoopagomycotina</taxon>
        <taxon>Zoopagomycetes</taxon>
        <taxon>Zoopagales</taxon>
        <taxon>Sigmoideomycetaceae</taxon>
        <taxon>Thamnocephalis</taxon>
    </lineage>
</organism>
<reference evidence="3" key="1">
    <citation type="journal article" date="2018" name="Nat. Microbiol.">
        <title>Leveraging single-cell genomics to expand the fungal tree of life.</title>
        <authorList>
            <person name="Ahrendt S.R."/>
            <person name="Quandt C.A."/>
            <person name="Ciobanu D."/>
            <person name="Clum A."/>
            <person name="Salamov A."/>
            <person name="Andreopoulos B."/>
            <person name="Cheng J.F."/>
            <person name="Woyke T."/>
            <person name="Pelin A."/>
            <person name="Henrissat B."/>
            <person name="Reynolds N.K."/>
            <person name="Benny G.L."/>
            <person name="Smith M.E."/>
            <person name="James T.Y."/>
            <person name="Grigoriev I.V."/>
        </authorList>
    </citation>
    <scope>NUCLEOTIDE SEQUENCE [LARGE SCALE GENOMIC DNA]</scope>
    <source>
        <strain evidence="3">RSA 1356</strain>
    </source>
</reference>
<evidence type="ECO:0000313" key="2">
    <source>
        <dbReference type="EMBL" id="RKP04934.1"/>
    </source>
</evidence>
<feature type="compositionally biased region" description="Basic and acidic residues" evidence="1">
    <location>
        <begin position="110"/>
        <end position="121"/>
    </location>
</feature>
<keyword evidence="3" id="KW-1185">Reference proteome</keyword>
<sequence>MSSAPVRSDGIMDRNDDSRSTRLMTMAARLAAQVEQCQKETEAARASVALRSALQRETVAVLQTAVSTFADGVVTRPVVDATKQDSRVVDMHSIPLVDLVVPVASIPAQNREDSGTERGDHGPSMPSGYSIYAKTLTIMHDSCERINDAEHWRLLRVRNDTECVNAPTGLGGEVR</sequence>
<gene>
    <name evidence="2" type="ORF">THASP1DRAFT_33246</name>
</gene>
<dbReference type="Proteomes" id="UP000271241">
    <property type="component" value="Unassembled WGS sequence"/>
</dbReference>
<evidence type="ECO:0000256" key="1">
    <source>
        <dbReference type="SAM" id="MobiDB-lite"/>
    </source>
</evidence>
<protein>
    <submittedName>
        <fullName evidence="2">Uncharacterized protein</fullName>
    </submittedName>
</protein>